<keyword evidence="3" id="KW-1185">Reference proteome</keyword>
<protein>
    <submittedName>
        <fullName evidence="2">Fic family protein</fullName>
    </submittedName>
</protein>
<evidence type="ECO:0000259" key="1">
    <source>
        <dbReference type="PROSITE" id="PS51459"/>
    </source>
</evidence>
<evidence type="ECO:0000313" key="2">
    <source>
        <dbReference type="EMBL" id="MBT0994147.1"/>
    </source>
</evidence>
<comment type="caution">
    <text evidence="2">The sequence shown here is derived from an EMBL/GenBank/DDBJ whole genome shotgun (WGS) entry which is preliminary data.</text>
</comment>
<evidence type="ECO:0000313" key="3">
    <source>
        <dbReference type="Proteomes" id="UP000722125"/>
    </source>
</evidence>
<dbReference type="EMBL" id="JAHBOH010000001">
    <property type="protein sequence ID" value="MBT0994147.1"/>
    <property type="molecule type" value="Genomic_DNA"/>
</dbReference>
<gene>
    <name evidence="2" type="ORF">KIN34_07595</name>
</gene>
<name>A0ABS5TYE9_9CELL</name>
<feature type="domain" description="Fido" evidence="1">
    <location>
        <begin position="117"/>
        <end position="259"/>
    </location>
</feature>
<dbReference type="PROSITE" id="PS51459">
    <property type="entry name" value="FIDO"/>
    <property type="match status" value="1"/>
</dbReference>
<dbReference type="SUPFAM" id="SSF140931">
    <property type="entry name" value="Fic-like"/>
    <property type="match status" value="1"/>
</dbReference>
<accession>A0ABS5TYE9</accession>
<dbReference type="InterPro" id="IPR003812">
    <property type="entry name" value="Fido"/>
</dbReference>
<sequence length="284" mass="28499">MLAGWVEVAAESVERARTACAELRWHEAYRRRWREVRAESGLRAAQASALLEGARLPLDVARGIATGAAGASLGPGSVGGGGVADPEAVLTGAVRGSAFAERLMPELAGQGAPAVPPLPQLLARAHTVVAAGWVPTAALGRLRDDEPARDVAGLGPAPVGREVAARIDLLSRTVATTSAPALVVAALAHAEVLAVRPFVAGNGLVARLVGRVLLTCGGLDPTGSVLPESVWAAAPQVYVAGAAGYATGTTQGVAAWLTQYADAVASGAGAAREVADAVLAGRLG</sequence>
<dbReference type="Gene3D" id="1.10.3290.10">
    <property type="entry name" value="Fido-like domain"/>
    <property type="match status" value="1"/>
</dbReference>
<dbReference type="Pfam" id="PF02661">
    <property type="entry name" value="Fic"/>
    <property type="match status" value="1"/>
</dbReference>
<organism evidence="2 3">
    <name type="scientific">Cellulomonas fulva</name>
    <dbReference type="NCBI Taxonomy" id="2835530"/>
    <lineage>
        <taxon>Bacteria</taxon>
        <taxon>Bacillati</taxon>
        <taxon>Actinomycetota</taxon>
        <taxon>Actinomycetes</taxon>
        <taxon>Micrococcales</taxon>
        <taxon>Cellulomonadaceae</taxon>
        <taxon>Cellulomonas</taxon>
    </lineage>
</organism>
<proteinExistence type="predicted"/>
<dbReference type="Proteomes" id="UP000722125">
    <property type="component" value="Unassembled WGS sequence"/>
</dbReference>
<dbReference type="InterPro" id="IPR036597">
    <property type="entry name" value="Fido-like_dom_sf"/>
</dbReference>
<reference evidence="2 3" key="1">
    <citation type="submission" date="2021-05" db="EMBL/GenBank/DDBJ databases">
        <title>Description of Cellulomonas sp. DKR-3 sp. nov.</title>
        <authorList>
            <person name="Dahal R.H."/>
            <person name="Chaudhary D.K."/>
        </authorList>
    </citation>
    <scope>NUCLEOTIDE SEQUENCE [LARGE SCALE GENOMIC DNA]</scope>
    <source>
        <strain evidence="2 3">DKR-3</strain>
    </source>
</reference>